<keyword evidence="7" id="KW-1185">Reference proteome</keyword>
<comment type="subcellular location">
    <subcellularLocation>
        <location evidence="1">Membrane</location>
        <topology evidence="1">Lipid-anchor</topology>
    </subcellularLocation>
</comment>
<dbReference type="GO" id="GO:0031267">
    <property type="term" value="F:small GTPase binding"/>
    <property type="evidence" value="ECO:0007669"/>
    <property type="project" value="InterPro"/>
</dbReference>
<protein>
    <recommendedName>
        <fullName evidence="5">CYRIA/CYRIB Rac1 binding domain-containing protein</fullName>
    </recommendedName>
</protein>
<name>A0AAQ4EQT0_AMBAM</name>
<dbReference type="GO" id="GO:0016020">
    <property type="term" value="C:membrane"/>
    <property type="evidence" value="ECO:0007669"/>
    <property type="project" value="UniProtKB-SubCell"/>
</dbReference>
<dbReference type="Pfam" id="PF07159">
    <property type="entry name" value="CYRIA-B_Rac1-bd"/>
    <property type="match status" value="1"/>
</dbReference>
<proteinExistence type="inferred from homology"/>
<dbReference type="AlphaFoldDB" id="A0AAQ4EQT0"/>
<keyword evidence="4" id="KW-0449">Lipoprotein</keyword>
<organism evidence="6 7">
    <name type="scientific">Amblyomma americanum</name>
    <name type="common">Lone star tick</name>
    <dbReference type="NCBI Taxonomy" id="6943"/>
    <lineage>
        <taxon>Eukaryota</taxon>
        <taxon>Metazoa</taxon>
        <taxon>Ecdysozoa</taxon>
        <taxon>Arthropoda</taxon>
        <taxon>Chelicerata</taxon>
        <taxon>Arachnida</taxon>
        <taxon>Acari</taxon>
        <taxon>Parasitiformes</taxon>
        <taxon>Ixodida</taxon>
        <taxon>Ixodoidea</taxon>
        <taxon>Ixodidae</taxon>
        <taxon>Amblyomminae</taxon>
        <taxon>Amblyomma</taxon>
    </lineage>
</organism>
<dbReference type="InterPro" id="IPR009828">
    <property type="entry name" value="CYRIA/CYRIB_Rac1-bd"/>
</dbReference>
<dbReference type="Proteomes" id="UP001321473">
    <property type="component" value="Unassembled WGS sequence"/>
</dbReference>
<dbReference type="InterPro" id="IPR039789">
    <property type="entry name" value="CYRI"/>
</dbReference>
<sequence length="349" mass="39987">MAAVVAQRLLKPSQVTGKASYELCEMGNLLRLLSRDDTPKYDVFVDFENAEPSESEEETYYIVQDVLQHSRDILVELQTYKGAGSEIREAIANPRSEARQMKAWEAVLPLVSKLKQFYIFSQSLEEVVPRILWELCSGPRTPREHLETQQALVKQFAEILDFVLTFDDLKMTNPAIQNDFSYYRRTVSRLRLANQENIEDGLEVPNELANHMSLFYAHATPMLKVLSDATTRFVAENKDLPIENTTETLGTMAKVCQRMVDNREICSRFKNEETILFVLRVMVGVIILYDHVHPQGAFTKTSHIDVKRSIRVLKEQPPNVVEGLLNALRYTTRHLNDETTPRNIKGLLA</sequence>
<dbReference type="EMBL" id="JARKHS020012273">
    <property type="protein sequence ID" value="KAK8777030.1"/>
    <property type="molecule type" value="Genomic_DNA"/>
</dbReference>
<keyword evidence="3" id="KW-0472">Membrane</keyword>
<evidence type="ECO:0000313" key="7">
    <source>
        <dbReference type="Proteomes" id="UP001321473"/>
    </source>
</evidence>
<accession>A0AAQ4EQT0</accession>
<feature type="domain" description="CYRIA/CYRIB Rac1 binding" evidence="5">
    <location>
        <begin position="42"/>
        <end position="345"/>
    </location>
</feature>
<comment type="caution">
    <text evidence="6">The sequence shown here is derived from an EMBL/GenBank/DDBJ whole genome shotgun (WGS) entry which is preliminary data.</text>
</comment>
<dbReference type="PANTHER" id="PTHR12422">
    <property type="entry name" value="GH09096P"/>
    <property type="match status" value="1"/>
</dbReference>
<comment type="similarity">
    <text evidence="2">Belongs to the CYRI family.</text>
</comment>
<evidence type="ECO:0000256" key="2">
    <source>
        <dbReference type="ARBA" id="ARBA00005778"/>
    </source>
</evidence>
<gene>
    <name evidence="6" type="ORF">V5799_029627</name>
</gene>
<evidence type="ECO:0000256" key="4">
    <source>
        <dbReference type="ARBA" id="ARBA00023288"/>
    </source>
</evidence>
<evidence type="ECO:0000256" key="1">
    <source>
        <dbReference type="ARBA" id="ARBA00004635"/>
    </source>
</evidence>
<dbReference type="GO" id="GO:0030833">
    <property type="term" value="P:regulation of actin filament polymerization"/>
    <property type="evidence" value="ECO:0007669"/>
    <property type="project" value="InterPro"/>
</dbReference>
<reference evidence="6 7" key="1">
    <citation type="journal article" date="2023" name="Arcadia Sci">
        <title>De novo assembly of a long-read Amblyomma americanum tick genome.</title>
        <authorList>
            <person name="Chou S."/>
            <person name="Poskanzer K.E."/>
            <person name="Rollins M."/>
            <person name="Thuy-Boun P.S."/>
        </authorList>
    </citation>
    <scope>NUCLEOTIDE SEQUENCE [LARGE SCALE GENOMIC DNA]</scope>
    <source>
        <strain evidence="6">F_SG_1</strain>
        <tissue evidence="6">Salivary glands</tissue>
    </source>
</reference>
<evidence type="ECO:0000313" key="6">
    <source>
        <dbReference type="EMBL" id="KAK8777030.1"/>
    </source>
</evidence>
<evidence type="ECO:0000259" key="5">
    <source>
        <dbReference type="Pfam" id="PF07159"/>
    </source>
</evidence>
<evidence type="ECO:0000256" key="3">
    <source>
        <dbReference type="ARBA" id="ARBA00023136"/>
    </source>
</evidence>